<reference evidence="1 2" key="1">
    <citation type="submission" date="2020-07" db="EMBL/GenBank/DDBJ databases">
        <title>Novel species isolated from subtropical streams in China.</title>
        <authorList>
            <person name="Lu H."/>
        </authorList>
    </citation>
    <scope>NUCLEOTIDE SEQUENCE [LARGE SCALE GENOMIC DNA]</scope>
    <source>
        <strain evidence="1 2">FT3S</strain>
    </source>
</reference>
<name>A0A7W2I548_9BURK</name>
<protein>
    <recommendedName>
        <fullName evidence="3">SIR2-like domain-containing protein</fullName>
    </recommendedName>
</protein>
<organism evidence="1 2">
    <name type="scientific">Rugamonas fusca</name>
    <dbReference type="NCBI Taxonomy" id="2758568"/>
    <lineage>
        <taxon>Bacteria</taxon>
        <taxon>Pseudomonadati</taxon>
        <taxon>Pseudomonadota</taxon>
        <taxon>Betaproteobacteria</taxon>
        <taxon>Burkholderiales</taxon>
        <taxon>Oxalobacteraceae</taxon>
        <taxon>Telluria group</taxon>
        <taxon>Rugamonas</taxon>
    </lineage>
</organism>
<dbReference type="AlphaFoldDB" id="A0A7W2I548"/>
<sequence length="311" mass="36832">MGNLALIVGNGLSIDLRYEKKYFWKFNPSKPLSWDFYINQKSGKISWKEAFPKFFDYYQSNKEEADRDNFLLFRDIGKHDDYQLRIEARHFLALAFSYYDNHVFPSRFWKWPRFIQQYAPRISDIISFNYDTIVERALSMVVLGYVLHSAHNHLPSVFKPHGCSRMDGTSKGILIEDEHGNPHLGYPLKCWRESNDFDEFDYLEYSETMVPRRESYCVLPHERNIFKHFQTQKPIWNQMHSRLGAVQHCLIIGHSYGEVDRPEIDQILDLLPENTTIHICNPFPPVDLIEKVKSTAREYSVHKDVPTFELK</sequence>
<evidence type="ECO:0000313" key="2">
    <source>
        <dbReference type="Proteomes" id="UP000566711"/>
    </source>
</evidence>
<dbReference type="RefSeq" id="WP_182213160.1">
    <property type="nucleotide sequence ID" value="NZ_JACEZS010000001.1"/>
</dbReference>
<keyword evidence="2" id="KW-1185">Reference proteome</keyword>
<comment type="caution">
    <text evidence="1">The sequence shown here is derived from an EMBL/GenBank/DDBJ whole genome shotgun (WGS) entry which is preliminary data.</text>
</comment>
<evidence type="ECO:0008006" key="3">
    <source>
        <dbReference type="Google" id="ProtNLM"/>
    </source>
</evidence>
<accession>A0A7W2I548</accession>
<evidence type="ECO:0000313" key="1">
    <source>
        <dbReference type="EMBL" id="MBA5603992.1"/>
    </source>
</evidence>
<dbReference type="Proteomes" id="UP000566711">
    <property type="component" value="Unassembled WGS sequence"/>
</dbReference>
<gene>
    <name evidence="1" type="ORF">H3H36_01265</name>
</gene>
<dbReference type="EMBL" id="JACEZS010000001">
    <property type="protein sequence ID" value="MBA5603992.1"/>
    <property type="molecule type" value="Genomic_DNA"/>
</dbReference>
<proteinExistence type="predicted"/>